<evidence type="ECO:0000313" key="2">
    <source>
        <dbReference type="Proteomes" id="UP000789702"/>
    </source>
</evidence>
<comment type="caution">
    <text evidence="1">The sequence shown here is derived from an EMBL/GenBank/DDBJ whole genome shotgun (WGS) entry which is preliminary data.</text>
</comment>
<keyword evidence="2" id="KW-1185">Reference proteome</keyword>
<dbReference type="EMBL" id="CAJVPU010060839">
    <property type="protein sequence ID" value="CAG8777651.1"/>
    <property type="molecule type" value="Genomic_DNA"/>
</dbReference>
<proteinExistence type="predicted"/>
<evidence type="ECO:0000313" key="1">
    <source>
        <dbReference type="EMBL" id="CAG8777651.1"/>
    </source>
</evidence>
<accession>A0ACA9R507</accession>
<gene>
    <name evidence="1" type="ORF">DHETER_LOCUS16218</name>
</gene>
<dbReference type="Proteomes" id="UP000789702">
    <property type="component" value="Unassembled WGS sequence"/>
</dbReference>
<organism evidence="1 2">
    <name type="scientific">Dentiscutata heterogama</name>
    <dbReference type="NCBI Taxonomy" id="1316150"/>
    <lineage>
        <taxon>Eukaryota</taxon>
        <taxon>Fungi</taxon>
        <taxon>Fungi incertae sedis</taxon>
        <taxon>Mucoromycota</taxon>
        <taxon>Glomeromycotina</taxon>
        <taxon>Glomeromycetes</taxon>
        <taxon>Diversisporales</taxon>
        <taxon>Gigasporaceae</taxon>
        <taxon>Dentiscutata</taxon>
    </lineage>
</organism>
<feature type="non-terminal residue" evidence="1">
    <location>
        <position position="58"/>
    </location>
</feature>
<feature type="non-terminal residue" evidence="1">
    <location>
        <position position="1"/>
    </location>
</feature>
<sequence>TFDFIFQHAVSAKFRENLFDAHLSEMFRVLKPGGWVEVYGSPAHIVDAGPATERFILA</sequence>
<protein>
    <submittedName>
        <fullName evidence="1">10733_t:CDS:1</fullName>
    </submittedName>
</protein>
<name>A0ACA9R507_9GLOM</name>
<reference evidence="1" key="1">
    <citation type="submission" date="2021-06" db="EMBL/GenBank/DDBJ databases">
        <authorList>
            <person name="Kallberg Y."/>
            <person name="Tangrot J."/>
            <person name="Rosling A."/>
        </authorList>
    </citation>
    <scope>NUCLEOTIDE SEQUENCE</scope>
    <source>
        <strain evidence="1">IL203A</strain>
    </source>
</reference>